<comment type="caution">
    <text evidence="11">The sequence shown here is derived from an EMBL/GenBank/DDBJ whole genome shotgun (WGS) entry which is preliminary data.</text>
</comment>
<evidence type="ECO:0000256" key="7">
    <source>
        <dbReference type="ARBA" id="ARBA00023237"/>
    </source>
</evidence>
<evidence type="ECO:0000256" key="3">
    <source>
        <dbReference type="ARBA" id="ARBA00022692"/>
    </source>
</evidence>
<evidence type="ECO:0000259" key="10">
    <source>
        <dbReference type="PROSITE" id="PS51779"/>
    </source>
</evidence>
<dbReference type="PANTHER" id="PTHR12815">
    <property type="entry name" value="SORTING AND ASSEMBLY MACHINERY SAMM50 PROTEIN FAMILY MEMBER"/>
    <property type="match status" value="1"/>
</dbReference>
<comment type="function">
    <text evidence="8">Part of the outer membrane protein assembly complex, which is involved in assembly and insertion of beta-barrel proteins into the outer membrane.</text>
</comment>
<feature type="chain" id="PRO_5044352763" description="Outer membrane protein assembly factor BamA" evidence="8">
    <location>
        <begin position="23"/>
        <end position="803"/>
    </location>
</feature>
<keyword evidence="2 8" id="KW-1134">Transmembrane beta strand</keyword>
<comment type="similarity">
    <text evidence="8">Belongs to the BamA family.</text>
</comment>
<dbReference type="InterPro" id="IPR023707">
    <property type="entry name" value="OM_assembly_BamA"/>
</dbReference>
<dbReference type="RefSeq" id="WP_024496440.1">
    <property type="nucleotide sequence ID" value="NZ_AWGA01000066.1"/>
</dbReference>
<evidence type="ECO:0000256" key="1">
    <source>
        <dbReference type="ARBA" id="ARBA00004370"/>
    </source>
</evidence>
<keyword evidence="6 8" id="KW-0472">Membrane</keyword>
<evidence type="ECO:0000256" key="4">
    <source>
        <dbReference type="ARBA" id="ARBA00022729"/>
    </source>
</evidence>
<dbReference type="PIRSF" id="PIRSF006076">
    <property type="entry name" value="OM_assembly_OMP85"/>
    <property type="match status" value="1"/>
</dbReference>
<proteinExistence type="inferred from homology"/>
<dbReference type="NCBIfam" id="NF008287">
    <property type="entry name" value="PRK11067.1"/>
    <property type="match status" value="1"/>
</dbReference>
<dbReference type="HAMAP" id="MF_01430">
    <property type="entry name" value="OM_assembly_BamA"/>
    <property type="match status" value="1"/>
</dbReference>
<dbReference type="GO" id="GO:1990063">
    <property type="term" value="C:Bam protein complex"/>
    <property type="evidence" value="ECO:0007669"/>
    <property type="project" value="TreeGrafter"/>
</dbReference>
<evidence type="ECO:0000256" key="9">
    <source>
        <dbReference type="NCBIfam" id="TIGR03303"/>
    </source>
</evidence>
<dbReference type="FunFam" id="3.10.20.310:FF:000002">
    <property type="entry name" value="Outer membrane protein assembly factor BamA"/>
    <property type="match status" value="1"/>
</dbReference>
<dbReference type="InterPro" id="IPR034746">
    <property type="entry name" value="POTRA"/>
</dbReference>
<evidence type="ECO:0000313" key="11">
    <source>
        <dbReference type="EMBL" id="TEA26733.1"/>
    </source>
</evidence>
<keyword evidence="7 8" id="KW-0998">Cell outer membrane</keyword>
<keyword evidence="12" id="KW-1185">Reference proteome</keyword>
<feature type="domain" description="POTRA" evidence="10">
    <location>
        <begin position="353"/>
        <end position="427"/>
    </location>
</feature>
<dbReference type="PROSITE" id="PS51779">
    <property type="entry name" value="POTRA"/>
    <property type="match status" value="5"/>
</dbReference>
<dbReference type="FunFam" id="3.10.20.310:FF:000001">
    <property type="entry name" value="Outer membrane protein assembly factor BamA"/>
    <property type="match status" value="1"/>
</dbReference>
<name>A0AB94IBF1_9GAMM</name>
<feature type="signal peptide" evidence="8">
    <location>
        <begin position="1"/>
        <end position="22"/>
    </location>
</feature>
<comment type="subunit">
    <text evidence="8">Part of the Bam complex.</text>
</comment>
<comment type="subcellular location">
    <subcellularLocation>
        <location evidence="8">Cell outer membrane</location>
    </subcellularLocation>
    <subcellularLocation>
        <location evidence="1">Membrane</location>
    </subcellularLocation>
</comment>
<dbReference type="Proteomes" id="UP000506160">
    <property type="component" value="Unassembled WGS sequence"/>
</dbReference>
<feature type="domain" description="POTRA" evidence="10">
    <location>
        <begin position="179"/>
        <end position="267"/>
    </location>
</feature>
<dbReference type="GO" id="GO:0051205">
    <property type="term" value="P:protein insertion into membrane"/>
    <property type="evidence" value="ECO:0007669"/>
    <property type="project" value="UniProtKB-UniRule"/>
</dbReference>
<dbReference type="Gene3D" id="3.10.20.310">
    <property type="entry name" value="membrane protein fhac"/>
    <property type="match status" value="5"/>
</dbReference>
<keyword evidence="5 8" id="KW-0677">Repeat</keyword>
<keyword evidence="3 8" id="KW-0812">Transmembrane</keyword>
<dbReference type="AlphaFoldDB" id="A0AB94IBF1"/>
<protein>
    <recommendedName>
        <fullName evidence="8 9">Outer membrane protein assembly factor BamA</fullName>
    </recommendedName>
</protein>
<evidence type="ECO:0000256" key="6">
    <source>
        <dbReference type="ARBA" id="ARBA00023136"/>
    </source>
</evidence>
<dbReference type="NCBIfam" id="TIGR03303">
    <property type="entry name" value="OM_YaeT"/>
    <property type="match status" value="1"/>
</dbReference>
<gene>
    <name evidence="8 11" type="primary">bamA</name>
    <name evidence="11" type="ORF">O970_07185</name>
</gene>
<feature type="domain" description="POTRA" evidence="10">
    <location>
        <begin position="270"/>
        <end position="350"/>
    </location>
</feature>
<evidence type="ECO:0000313" key="12">
    <source>
        <dbReference type="Proteomes" id="UP000506160"/>
    </source>
</evidence>
<dbReference type="InterPro" id="IPR000184">
    <property type="entry name" value="Bac_surfAg_D15"/>
</dbReference>
<dbReference type="Pfam" id="PF07244">
    <property type="entry name" value="POTRA"/>
    <property type="match status" value="4"/>
</dbReference>
<dbReference type="Pfam" id="PF01103">
    <property type="entry name" value="Omp85"/>
    <property type="match status" value="1"/>
</dbReference>
<feature type="domain" description="POTRA" evidence="10">
    <location>
        <begin position="96"/>
        <end position="176"/>
    </location>
</feature>
<dbReference type="InterPro" id="IPR010827">
    <property type="entry name" value="BamA/TamA_POTRA"/>
</dbReference>
<accession>A0AB94IBF1</accession>
<evidence type="ECO:0000256" key="2">
    <source>
        <dbReference type="ARBA" id="ARBA00022452"/>
    </source>
</evidence>
<dbReference type="InterPro" id="IPR039910">
    <property type="entry name" value="D15-like"/>
</dbReference>
<dbReference type="PANTHER" id="PTHR12815:SF23">
    <property type="entry name" value="OUTER MEMBRANE PROTEIN ASSEMBLY FACTOR BAMA"/>
    <property type="match status" value="1"/>
</dbReference>
<dbReference type="FunFam" id="2.40.160.50:FF:000001">
    <property type="entry name" value="Outer membrane protein assembly factor BamA"/>
    <property type="match status" value="1"/>
</dbReference>
<keyword evidence="4 8" id="KW-0732">Signal</keyword>
<dbReference type="GO" id="GO:0043165">
    <property type="term" value="P:Gram-negative-bacterium-type cell outer membrane assembly"/>
    <property type="evidence" value="ECO:0007669"/>
    <property type="project" value="UniProtKB-UniRule"/>
</dbReference>
<dbReference type="Gene3D" id="2.40.160.50">
    <property type="entry name" value="membrane protein fhac: a member of the omp85/tpsb transporter family"/>
    <property type="match status" value="1"/>
</dbReference>
<sequence precursor="true">MKMNKLFIVPLVFGSMSTYSVAARADDFVIQDIQFKGLQRVALGAALLDTPVQVGDMINDSDLGQIVKTLFSSGNFEDIHIYRDGRRLIIQVKERPTIANIILSGNKAVKKDALMKNLDSSGIRIGEALDRTKLSQIEKGLEEFYYSIGKYNAQVKAIITPLERNRVDLTLTIAEGKSALIEQINIVGAKAFSSDSLISRFSLRDEVPWWNLLGDRKYQKQKLASDLDELQSFYLDHGYARFNIDSTQVSLTPDKKGIYVTINITEGDQYKLNGYELKGNLSGYEDQLDQIAAKHIVDGQLYNGKRVTALEESIKKMLANSGYAFPKVVTQPEINEQDKTVKLVVYVDVGNRYYVRKINVTGNDITSDKVIRRELRQMEGAWLGGSLVEAGKERLNRLGYFETVEVETERVPGTDDQVDVNYRVTERNTGSIKLGIGIGTESGLSFNAGIQQSNWLGTGNSVSFDVNTTNADKTASISMTNPYFTVDGVSLGGSIFYSTYNADKDGDLSEYSSKSYGTNVNLGFPVSENNFVRFGLEYTHRNLSDMKPQYTMWRYFHSVGKQVSNNDLDFKYQADDLLFNMYWGYNSLDRGYFPTDGIKSSVNAKVSIPTFDNRYYKITWDGSYYYPVDEAHEWVMLARMRLGTGNGFGGRDLPFYDNFYAGGSQMLRGFKANTVGPKAIYYRDCTSDMSYCRASSDAVGGNTLGFASLEMIVPTPFISEKYSSSVRSSFFFDAGNVFDSHWGLKETNNVHDYSEPFDIRMSVGFALQWMSPLGPLVFSYAQPIKKYEGDSSQQFQFNIGTTW</sequence>
<evidence type="ECO:0000256" key="5">
    <source>
        <dbReference type="ARBA" id="ARBA00022737"/>
    </source>
</evidence>
<reference evidence="11 12" key="1">
    <citation type="journal article" date="2014" name="Appl. Environ. Microbiol.">
        <title>Genomic features of a bumble bee symbiont reflect its host environment.</title>
        <authorList>
            <person name="Martinson V.G."/>
            <person name="Magoc T."/>
            <person name="Koch H."/>
            <person name="Salzberg S.L."/>
            <person name="Moran N.A."/>
        </authorList>
    </citation>
    <scope>NUCLEOTIDE SEQUENCE [LARGE SCALE GENOMIC DNA]</scope>
    <source>
        <strain evidence="11 12">Bimp</strain>
    </source>
</reference>
<feature type="domain" description="POTRA" evidence="10">
    <location>
        <begin position="28"/>
        <end position="95"/>
    </location>
</feature>
<dbReference type="EMBL" id="AWGA01000066">
    <property type="protein sequence ID" value="TEA26733.1"/>
    <property type="molecule type" value="Genomic_DNA"/>
</dbReference>
<organism evidence="11 12">
    <name type="scientific">Candidatus Schmidhempelia bombi str. Bimp</name>
    <dbReference type="NCBI Taxonomy" id="1387197"/>
    <lineage>
        <taxon>Bacteria</taxon>
        <taxon>Pseudomonadati</taxon>
        <taxon>Pseudomonadota</taxon>
        <taxon>Gammaproteobacteria</taxon>
        <taxon>Orbales</taxon>
        <taxon>Orbaceae</taxon>
        <taxon>Candidatus Schmidhempelia</taxon>
    </lineage>
</organism>
<evidence type="ECO:0000256" key="8">
    <source>
        <dbReference type="HAMAP-Rule" id="MF_01430"/>
    </source>
</evidence>